<dbReference type="Proteomes" id="UP001472677">
    <property type="component" value="Unassembled WGS sequence"/>
</dbReference>
<keyword evidence="2" id="KW-1185">Reference proteome</keyword>
<gene>
    <name evidence="1" type="ORF">V6N12_003301</name>
</gene>
<organism evidence="1 2">
    <name type="scientific">Hibiscus sabdariffa</name>
    <name type="common">roselle</name>
    <dbReference type="NCBI Taxonomy" id="183260"/>
    <lineage>
        <taxon>Eukaryota</taxon>
        <taxon>Viridiplantae</taxon>
        <taxon>Streptophyta</taxon>
        <taxon>Embryophyta</taxon>
        <taxon>Tracheophyta</taxon>
        <taxon>Spermatophyta</taxon>
        <taxon>Magnoliopsida</taxon>
        <taxon>eudicotyledons</taxon>
        <taxon>Gunneridae</taxon>
        <taxon>Pentapetalae</taxon>
        <taxon>rosids</taxon>
        <taxon>malvids</taxon>
        <taxon>Malvales</taxon>
        <taxon>Malvaceae</taxon>
        <taxon>Malvoideae</taxon>
        <taxon>Hibiscus</taxon>
    </lineage>
</organism>
<sequence>MTENANHLCKECAGEWGKSIALKFQEVDPLKGLYQYMETKMFLEVAFAAIVTSFLFDSNFRKLRKPTQTNRGSSLFRGVAALDHGTCAPRILATIAAAMIITSLFSGKPSLAERKK</sequence>
<accession>A0ABR2EBH0</accession>
<name>A0ABR2EBH0_9ROSI</name>
<reference evidence="1 2" key="1">
    <citation type="journal article" date="2024" name="G3 (Bethesda)">
        <title>Genome assembly of Hibiscus sabdariffa L. provides insights into metabolisms of medicinal natural products.</title>
        <authorList>
            <person name="Kim T."/>
        </authorList>
    </citation>
    <scope>NUCLEOTIDE SEQUENCE [LARGE SCALE GENOMIC DNA]</scope>
    <source>
        <strain evidence="1">TK-2024</strain>
        <tissue evidence="1">Old leaves</tissue>
    </source>
</reference>
<evidence type="ECO:0000313" key="2">
    <source>
        <dbReference type="Proteomes" id="UP001472677"/>
    </source>
</evidence>
<evidence type="ECO:0000313" key="1">
    <source>
        <dbReference type="EMBL" id="KAK8556912.1"/>
    </source>
</evidence>
<proteinExistence type="predicted"/>
<dbReference type="EMBL" id="JBBPBM010000017">
    <property type="protein sequence ID" value="KAK8556912.1"/>
    <property type="molecule type" value="Genomic_DNA"/>
</dbReference>
<comment type="caution">
    <text evidence="1">The sequence shown here is derived from an EMBL/GenBank/DDBJ whole genome shotgun (WGS) entry which is preliminary data.</text>
</comment>
<protein>
    <submittedName>
        <fullName evidence="1">Uncharacterized protein</fullName>
    </submittedName>
</protein>